<evidence type="ECO:0000259" key="6">
    <source>
        <dbReference type="PROSITE" id="PS50857"/>
    </source>
</evidence>
<evidence type="ECO:0000256" key="1">
    <source>
        <dbReference type="ARBA" id="ARBA00004370"/>
    </source>
</evidence>
<dbReference type="SUPFAM" id="SSF49503">
    <property type="entry name" value="Cupredoxins"/>
    <property type="match status" value="1"/>
</dbReference>
<evidence type="ECO:0000256" key="4">
    <source>
        <dbReference type="ARBA" id="ARBA00047816"/>
    </source>
</evidence>
<evidence type="ECO:0000313" key="8">
    <source>
        <dbReference type="Proteomes" id="UP000576152"/>
    </source>
</evidence>
<evidence type="ECO:0000256" key="3">
    <source>
        <dbReference type="ARBA" id="ARBA00023136"/>
    </source>
</evidence>
<dbReference type="PROSITE" id="PS50857">
    <property type="entry name" value="COX2_CUA"/>
    <property type="match status" value="1"/>
</dbReference>
<dbReference type="InterPro" id="IPR045187">
    <property type="entry name" value="CcO_II"/>
</dbReference>
<dbReference type="PANTHER" id="PTHR22888">
    <property type="entry name" value="CYTOCHROME C OXIDASE, SUBUNIT II"/>
    <property type="match status" value="1"/>
</dbReference>
<feature type="domain" description="Cytochrome oxidase subunit II copper A binding" evidence="6">
    <location>
        <begin position="94"/>
        <end position="207"/>
    </location>
</feature>
<comment type="caution">
    <text evidence="7">The sequence shown here is derived from an EMBL/GenBank/DDBJ whole genome shotgun (WGS) entry which is preliminary data.</text>
</comment>
<dbReference type="Proteomes" id="UP000576152">
    <property type="component" value="Unassembled WGS sequence"/>
</dbReference>
<comment type="catalytic activity">
    <reaction evidence="4">
        <text>4 Fe(II)-[cytochrome c] + O2 + 8 H(+)(in) = 4 Fe(III)-[cytochrome c] + 2 H2O + 4 H(+)(out)</text>
        <dbReference type="Rhea" id="RHEA:11436"/>
        <dbReference type="Rhea" id="RHEA-COMP:10350"/>
        <dbReference type="Rhea" id="RHEA-COMP:14399"/>
        <dbReference type="ChEBI" id="CHEBI:15377"/>
        <dbReference type="ChEBI" id="CHEBI:15378"/>
        <dbReference type="ChEBI" id="CHEBI:15379"/>
        <dbReference type="ChEBI" id="CHEBI:29033"/>
        <dbReference type="ChEBI" id="CHEBI:29034"/>
        <dbReference type="EC" id="7.1.1.9"/>
    </reaction>
</comment>
<accession>A0ABR6HTG1</accession>
<dbReference type="InterPro" id="IPR008972">
    <property type="entry name" value="Cupredoxin"/>
</dbReference>
<dbReference type="Gene3D" id="2.60.40.420">
    <property type="entry name" value="Cupredoxins - blue copper proteins"/>
    <property type="match status" value="1"/>
</dbReference>
<dbReference type="InterPro" id="IPR002429">
    <property type="entry name" value="CcO_II-like_C"/>
</dbReference>
<evidence type="ECO:0000256" key="5">
    <source>
        <dbReference type="SAM" id="Phobius"/>
    </source>
</evidence>
<dbReference type="Pfam" id="PF00116">
    <property type="entry name" value="COX2"/>
    <property type="match status" value="1"/>
</dbReference>
<dbReference type="RefSeq" id="WP_246391449.1">
    <property type="nucleotide sequence ID" value="NZ_JACIBX010000022.1"/>
</dbReference>
<feature type="transmembrane region" description="Helical" evidence="5">
    <location>
        <begin position="61"/>
        <end position="83"/>
    </location>
</feature>
<comment type="subcellular location">
    <subcellularLocation>
        <location evidence="1">Membrane</location>
    </subcellularLocation>
</comment>
<reference evidence="7 8" key="1">
    <citation type="submission" date="2020-08" db="EMBL/GenBank/DDBJ databases">
        <title>Genomic Encyclopedia of Type Strains, Phase III (KMG-III): the genomes of soil and plant-associated and newly described type strains.</title>
        <authorList>
            <person name="Whitman W."/>
        </authorList>
    </citation>
    <scope>NUCLEOTIDE SEQUENCE [LARGE SCALE GENOMIC DNA]</scope>
    <source>
        <strain evidence="7 8">CECT 8572</strain>
    </source>
</reference>
<dbReference type="PANTHER" id="PTHR22888:SF9">
    <property type="entry name" value="CYTOCHROME C OXIDASE SUBUNIT 2"/>
    <property type="match status" value="1"/>
</dbReference>
<comment type="similarity">
    <text evidence="2">Belongs to the cytochrome c oxidase subunit 2 family.</text>
</comment>
<keyword evidence="5" id="KW-0812">Transmembrane</keyword>
<keyword evidence="5" id="KW-1133">Transmembrane helix</keyword>
<evidence type="ECO:0000256" key="2">
    <source>
        <dbReference type="ARBA" id="ARBA00007866"/>
    </source>
</evidence>
<gene>
    <name evidence="7" type="ORF">FHS00_003448</name>
</gene>
<protein>
    <submittedName>
        <fullName evidence="7">Cytochrome c oxidase subunit 2/cytochrome aa3-600 menaquinol oxidase subunit 2</fullName>
    </submittedName>
</protein>
<proteinExistence type="inferred from homology"/>
<organism evidence="7 8">
    <name type="scientific">Limimaricola variabilis</name>
    <dbReference type="NCBI Taxonomy" id="1492771"/>
    <lineage>
        <taxon>Bacteria</taxon>
        <taxon>Pseudomonadati</taxon>
        <taxon>Pseudomonadota</taxon>
        <taxon>Alphaproteobacteria</taxon>
        <taxon>Rhodobacterales</taxon>
        <taxon>Paracoccaceae</taxon>
        <taxon>Limimaricola</taxon>
    </lineage>
</organism>
<dbReference type="EMBL" id="JACIBX010000022">
    <property type="protein sequence ID" value="MBB3713841.1"/>
    <property type="molecule type" value="Genomic_DNA"/>
</dbReference>
<keyword evidence="3 5" id="KW-0472">Membrane</keyword>
<keyword evidence="8" id="KW-1185">Reference proteome</keyword>
<feature type="transmembrane region" description="Helical" evidence="5">
    <location>
        <begin position="26"/>
        <end position="49"/>
    </location>
</feature>
<sequence length="210" mass="23179">MLLAGCEESLSAVHPAGPAAAVIAQLWWVLLGGATAIFLFVAALIVLAWRRPPAETEERRFVIWLGLAFPMTVLAALLAYGLVVGERLLPRATPDLVRVHAEARQWAWRFLYDDLPRLETNNVLHIPADRPVDVAITTVDVVHGFWVPRLAGKLDAVPGHVNVLRIEADAPGRYEGLGSEFNGVGYRDHRFTVIAHDDAGWRAFLQGERP</sequence>
<evidence type="ECO:0000313" key="7">
    <source>
        <dbReference type="EMBL" id="MBB3713841.1"/>
    </source>
</evidence>
<name>A0ABR6HTG1_9RHOB</name>